<dbReference type="GO" id="GO:0071400">
    <property type="term" value="P:cellular response to oleic acid"/>
    <property type="evidence" value="ECO:0007669"/>
    <property type="project" value="EnsemblFungi"/>
</dbReference>
<evidence type="ECO:0000256" key="6">
    <source>
        <dbReference type="SAM" id="MobiDB-lite"/>
    </source>
</evidence>
<dbReference type="RefSeq" id="XP_003648195.1">
    <property type="nucleotide sequence ID" value="XM_003648147.1"/>
</dbReference>
<dbReference type="PANTHER" id="PTHR45776">
    <property type="entry name" value="MIP04163P"/>
    <property type="match status" value="1"/>
</dbReference>
<evidence type="ECO:0000313" key="9">
    <source>
        <dbReference type="Proteomes" id="UP000006790"/>
    </source>
</evidence>
<dbReference type="OMA" id="LMGENSA"/>
<dbReference type="SUPFAM" id="SSF47459">
    <property type="entry name" value="HLH, helix-loop-helix DNA-binding domain"/>
    <property type="match status" value="1"/>
</dbReference>
<dbReference type="GO" id="GO:0000981">
    <property type="term" value="F:DNA-binding transcription factor activity, RNA polymerase II-specific"/>
    <property type="evidence" value="ECO:0007669"/>
    <property type="project" value="EnsemblFungi"/>
</dbReference>
<dbReference type="HOGENOM" id="CLU_828947_0_0_1"/>
<dbReference type="FunFam" id="4.10.280.10:FF:000105">
    <property type="entry name" value="Rtg3p"/>
    <property type="match status" value="1"/>
</dbReference>
<dbReference type="InterPro" id="IPR011598">
    <property type="entry name" value="bHLH_dom"/>
</dbReference>
<dbReference type="GO" id="GO:0061629">
    <property type="term" value="F:RNA polymerase II-specific DNA-binding transcription factor binding"/>
    <property type="evidence" value="ECO:0007669"/>
    <property type="project" value="EnsemblFungi"/>
</dbReference>
<feature type="compositionally biased region" description="Polar residues" evidence="6">
    <location>
        <begin position="170"/>
        <end position="185"/>
    </location>
</feature>
<dbReference type="PROSITE" id="PS50888">
    <property type="entry name" value="BHLH"/>
    <property type="match status" value="1"/>
</dbReference>
<dbReference type="GO" id="GO:0045944">
    <property type="term" value="P:positive regulation of transcription by RNA polymerase II"/>
    <property type="evidence" value="ECO:0007669"/>
    <property type="project" value="EnsemblFungi"/>
</dbReference>
<evidence type="ECO:0000256" key="5">
    <source>
        <dbReference type="ARBA" id="ARBA00023242"/>
    </source>
</evidence>
<protein>
    <recommendedName>
        <fullName evidence="7">BHLH domain-containing protein</fullName>
    </recommendedName>
</protein>
<keyword evidence="4" id="KW-0804">Transcription</keyword>
<dbReference type="GO" id="GO:0031930">
    <property type="term" value="P:mitochondria-nucleus signaling pathway"/>
    <property type="evidence" value="ECO:0007669"/>
    <property type="project" value="EnsemblFungi"/>
</dbReference>
<dbReference type="Gene3D" id="4.10.280.10">
    <property type="entry name" value="Helix-loop-helix DNA-binding domain"/>
    <property type="match status" value="1"/>
</dbReference>
<dbReference type="GO" id="GO:0005634">
    <property type="term" value="C:nucleus"/>
    <property type="evidence" value="ECO:0007669"/>
    <property type="project" value="UniProtKB-SubCell"/>
</dbReference>
<proteinExistence type="predicted"/>
<keyword evidence="9" id="KW-1185">Reference proteome</keyword>
<dbReference type="GO" id="GO:0046983">
    <property type="term" value="F:protein dimerization activity"/>
    <property type="evidence" value="ECO:0007669"/>
    <property type="project" value="InterPro"/>
</dbReference>
<accession>G8JX04</accession>
<feature type="compositionally biased region" description="Polar residues" evidence="6">
    <location>
        <begin position="209"/>
        <end position="226"/>
    </location>
</feature>
<dbReference type="FunCoup" id="G8JX04">
    <property type="interactions" value="819"/>
</dbReference>
<feature type="domain" description="BHLH" evidence="7">
    <location>
        <begin position="233"/>
        <end position="292"/>
    </location>
</feature>
<dbReference type="GO" id="GO:0005667">
    <property type="term" value="C:transcription regulator complex"/>
    <property type="evidence" value="ECO:0007669"/>
    <property type="project" value="EnsemblFungi"/>
</dbReference>
<dbReference type="GO" id="GO:0000978">
    <property type="term" value="F:RNA polymerase II cis-regulatory region sequence-specific DNA binding"/>
    <property type="evidence" value="ECO:0007669"/>
    <property type="project" value="TreeGrafter"/>
</dbReference>
<gene>
    <name evidence="8" type="ordered locus">Ecym_8083</name>
</gene>
<dbReference type="GeneID" id="11469857"/>
<name>G8JX04_ERECY</name>
<dbReference type="GO" id="GO:0016559">
    <property type="term" value="P:peroxisome fission"/>
    <property type="evidence" value="ECO:0007669"/>
    <property type="project" value="EnsemblFungi"/>
</dbReference>
<dbReference type="KEGG" id="erc:Ecym_8083"/>
<comment type="subcellular location">
    <subcellularLocation>
        <location evidence="1">Nucleus</location>
    </subcellularLocation>
</comment>
<dbReference type="CDD" id="cd11387">
    <property type="entry name" value="bHLHzip_USF_MITF"/>
    <property type="match status" value="1"/>
</dbReference>
<dbReference type="EMBL" id="CP002504">
    <property type="protein sequence ID" value="AET41378.1"/>
    <property type="molecule type" value="Genomic_DNA"/>
</dbReference>
<sequence>MDSNHQGPDDIIEELLKQTQEVDKRGSIPREQLTPYSGFSGAGSARCPEEVVKKKQQSIESQVGYDGGFLDEYFVTGQHGTKGIAAVDGGLLQDPLFQSISNGNNGNNDQQQDDRVNTYLDELPSSLDSNVHIDFFSPVGSYYQPQRLNSLDSHSCSQYLSSSQRSPVSARTSTNISSSLRSQTLPHRARHSSLSSSLASTPVIEDTISAGSTGNSHHLSGSNNMTQEEKLRRRREFHNAVERRRRELIKSKIKELGKLVPPSLLNYNENGKEVRLNKGIILHRTVEYLDYLKQVLDIQDHKKIQLKKKLCELEQRRREIGTQPLALCSSTQRSRATKTNSPEQIIDGRALPQITKEGMPLGDNHQPLSDDLQQFLSGDQMEQADNSMLMFNAGTENPANFLLGFKP</sequence>
<reference evidence="9" key="1">
    <citation type="journal article" date="2012" name="G3 (Bethesda)">
        <title>Pichia sorbitophila, an interspecies yeast hybrid reveals early steps of genome resolution following polyploidization.</title>
        <authorList>
            <person name="Leh Louis V."/>
            <person name="Despons L."/>
            <person name="Friedrich A."/>
            <person name="Martin T."/>
            <person name="Durrens P."/>
            <person name="Casaregola S."/>
            <person name="Neuveglise C."/>
            <person name="Fairhead C."/>
            <person name="Marck C."/>
            <person name="Cruz J.A."/>
            <person name="Straub M.L."/>
            <person name="Kugler V."/>
            <person name="Sacerdot C."/>
            <person name="Uzunov Z."/>
            <person name="Thierry A."/>
            <person name="Weiss S."/>
            <person name="Bleykasten C."/>
            <person name="De Montigny J."/>
            <person name="Jacques N."/>
            <person name="Jung P."/>
            <person name="Lemaire M."/>
            <person name="Mallet S."/>
            <person name="Morel G."/>
            <person name="Richard G.F."/>
            <person name="Sarkar A."/>
            <person name="Savel G."/>
            <person name="Schacherer J."/>
            <person name="Seret M.L."/>
            <person name="Talla E."/>
            <person name="Samson G."/>
            <person name="Jubin C."/>
            <person name="Poulain J."/>
            <person name="Vacherie B."/>
            <person name="Barbe V."/>
            <person name="Pelletier E."/>
            <person name="Sherman D.J."/>
            <person name="Westhof E."/>
            <person name="Weissenbach J."/>
            <person name="Baret P.V."/>
            <person name="Wincker P."/>
            <person name="Gaillardin C."/>
            <person name="Dujon B."/>
            <person name="Souciet J.L."/>
        </authorList>
    </citation>
    <scope>NUCLEOTIDE SEQUENCE [LARGE SCALE GENOMIC DNA]</scope>
    <source>
        <strain evidence="9">CBS 270.75 / DBVPG 7215 / KCTC 17166 / NRRL Y-17582</strain>
    </source>
</reference>
<feature type="compositionally biased region" description="Low complexity" evidence="6">
    <location>
        <begin position="157"/>
        <end position="169"/>
    </location>
</feature>
<dbReference type="eggNOG" id="KOG1318">
    <property type="taxonomic scope" value="Eukaryota"/>
</dbReference>
<dbReference type="OrthoDB" id="690068at2759"/>
<feature type="compositionally biased region" description="Basic and acidic residues" evidence="6">
    <location>
        <begin position="19"/>
        <end position="28"/>
    </location>
</feature>
<dbReference type="AlphaFoldDB" id="G8JX04"/>
<evidence type="ECO:0000259" key="7">
    <source>
        <dbReference type="PROSITE" id="PS50888"/>
    </source>
</evidence>
<dbReference type="SMART" id="SM00353">
    <property type="entry name" value="HLH"/>
    <property type="match status" value="1"/>
</dbReference>
<dbReference type="STRING" id="931890.G8JX04"/>
<evidence type="ECO:0000256" key="4">
    <source>
        <dbReference type="ARBA" id="ARBA00023163"/>
    </source>
</evidence>
<dbReference type="InterPro" id="IPR036638">
    <property type="entry name" value="HLH_DNA-bd_sf"/>
</dbReference>
<feature type="region of interest" description="Disordered" evidence="6">
    <location>
        <begin position="19"/>
        <end position="50"/>
    </location>
</feature>
<dbReference type="Proteomes" id="UP000006790">
    <property type="component" value="Chromosome 8"/>
</dbReference>
<evidence type="ECO:0000256" key="1">
    <source>
        <dbReference type="ARBA" id="ARBA00004123"/>
    </source>
</evidence>
<dbReference type="InParanoid" id="G8JX04"/>
<feature type="region of interest" description="Disordered" evidence="6">
    <location>
        <begin position="157"/>
        <end position="233"/>
    </location>
</feature>
<keyword evidence="5" id="KW-0539">Nucleus</keyword>
<organism evidence="8 9">
    <name type="scientific">Eremothecium cymbalariae (strain CBS 270.75 / DBVPG 7215 / KCTC 17166 / NRRL Y-17582)</name>
    <name type="common">Yeast</name>
    <dbReference type="NCBI Taxonomy" id="931890"/>
    <lineage>
        <taxon>Eukaryota</taxon>
        <taxon>Fungi</taxon>
        <taxon>Dikarya</taxon>
        <taxon>Ascomycota</taxon>
        <taxon>Saccharomycotina</taxon>
        <taxon>Saccharomycetes</taxon>
        <taxon>Saccharomycetales</taxon>
        <taxon>Saccharomycetaceae</taxon>
        <taxon>Eremothecium</taxon>
    </lineage>
</organism>
<keyword evidence="2" id="KW-0805">Transcription regulation</keyword>
<evidence type="ECO:0000256" key="2">
    <source>
        <dbReference type="ARBA" id="ARBA00023015"/>
    </source>
</evidence>
<dbReference type="Pfam" id="PF00010">
    <property type="entry name" value="HLH"/>
    <property type="match status" value="1"/>
</dbReference>
<evidence type="ECO:0000313" key="8">
    <source>
        <dbReference type="EMBL" id="AET41378.1"/>
    </source>
</evidence>
<evidence type="ECO:0000256" key="3">
    <source>
        <dbReference type="ARBA" id="ARBA00023125"/>
    </source>
</evidence>
<keyword evidence="3" id="KW-0238">DNA-binding</keyword>
<dbReference type="GO" id="GO:0005737">
    <property type="term" value="C:cytoplasm"/>
    <property type="evidence" value="ECO:0007669"/>
    <property type="project" value="EnsemblFungi"/>
</dbReference>
<dbReference type="GO" id="GO:0000422">
    <property type="term" value="P:autophagy of mitochondrion"/>
    <property type="evidence" value="ECO:0007669"/>
    <property type="project" value="EnsemblFungi"/>
</dbReference>
<dbReference type="PANTHER" id="PTHR45776:SF2">
    <property type="entry name" value="MIP04163P"/>
    <property type="match status" value="1"/>
</dbReference>